<proteinExistence type="predicted"/>
<gene>
    <name evidence="3" type="ORF">DZ858_13720</name>
</gene>
<dbReference type="InterPro" id="IPR007492">
    <property type="entry name" value="LytTR_DNA-bd_dom"/>
</dbReference>
<keyword evidence="1" id="KW-1133">Transmembrane helix</keyword>
<dbReference type="OrthoDB" id="1374288at2"/>
<feature type="transmembrane region" description="Helical" evidence="1">
    <location>
        <begin position="83"/>
        <end position="104"/>
    </location>
</feature>
<dbReference type="PROSITE" id="PS50930">
    <property type="entry name" value="HTH_LYTTR"/>
    <property type="match status" value="1"/>
</dbReference>
<accession>A0A3E1Q830</accession>
<name>A0A3E1Q830_9FLAO</name>
<feature type="domain" description="HTH LytTR-type" evidence="2">
    <location>
        <begin position="167"/>
        <end position="261"/>
    </location>
</feature>
<keyword evidence="4" id="KW-1185">Reference proteome</keyword>
<reference evidence="3 4" key="1">
    <citation type="journal article" date="2007" name="Int. J. Syst. Evol. Microbiol.">
        <title>Marixanthomonas ophiurae gen. nov., sp. nov., a marine bacterium of the family Flavobacteriaceae isolated from a deep-sea brittle star.</title>
        <authorList>
            <person name="Romanenko L.A."/>
            <person name="Uchino M."/>
            <person name="Frolova G.M."/>
            <person name="Mikhailov V.V."/>
        </authorList>
    </citation>
    <scope>NUCLEOTIDE SEQUENCE [LARGE SCALE GENOMIC DNA]</scope>
    <source>
        <strain evidence="3 4">KMM 3046</strain>
    </source>
</reference>
<dbReference type="AlphaFoldDB" id="A0A3E1Q830"/>
<dbReference type="Pfam" id="PF04397">
    <property type="entry name" value="LytTR"/>
    <property type="match status" value="1"/>
</dbReference>
<protein>
    <submittedName>
        <fullName evidence="3">LytTR family transcriptional regulator</fullName>
    </submittedName>
</protein>
<dbReference type="Proteomes" id="UP000261082">
    <property type="component" value="Unassembled WGS sequence"/>
</dbReference>
<dbReference type="EMBL" id="QVID01000002">
    <property type="protein sequence ID" value="RFN58278.1"/>
    <property type="molecule type" value="Genomic_DNA"/>
</dbReference>
<comment type="caution">
    <text evidence="3">The sequence shown here is derived from an EMBL/GenBank/DDBJ whole genome shotgun (WGS) entry which is preliminary data.</text>
</comment>
<feature type="transmembrane region" description="Helical" evidence="1">
    <location>
        <begin position="116"/>
        <end position="141"/>
    </location>
</feature>
<evidence type="ECO:0000256" key="1">
    <source>
        <dbReference type="SAM" id="Phobius"/>
    </source>
</evidence>
<dbReference type="Gene3D" id="2.40.50.1020">
    <property type="entry name" value="LytTr DNA-binding domain"/>
    <property type="match status" value="1"/>
</dbReference>
<keyword evidence="1" id="KW-0472">Membrane</keyword>
<organism evidence="3 4">
    <name type="scientific">Marixanthomonas ophiurae</name>
    <dbReference type="NCBI Taxonomy" id="387659"/>
    <lineage>
        <taxon>Bacteria</taxon>
        <taxon>Pseudomonadati</taxon>
        <taxon>Bacteroidota</taxon>
        <taxon>Flavobacteriia</taxon>
        <taxon>Flavobacteriales</taxon>
        <taxon>Flavobacteriaceae</taxon>
        <taxon>Marixanthomonas</taxon>
    </lineage>
</organism>
<evidence type="ECO:0000313" key="4">
    <source>
        <dbReference type="Proteomes" id="UP000261082"/>
    </source>
</evidence>
<keyword evidence="1" id="KW-0812">Transmembrane</keyword>
<evidence type="ECO:0000313" key="3">
    <source>
        <dbReference type="EMBL" id="RFN58278.1"/>
    </source>
</evidence>
<evidence type="ECO:0000259" key="2">
    <source>
        <dbReference type="PROSITE" id="PS50930"/>
    </source>
</evidence>
<feature type="transmembrane region" description="Helical" evidence="1">
    <location>
        <begin position="12"/>
        <end position="32"/>
    </location>
</feature>
<dbReference type="RefSeq" id="WP_117160226.1">
    <property type="nucleotide sequence ID" value="NZ_QVID01000002.1"/>
</dbReference>
<sequence>MLNTTYPFDPFMKHHLLVALGLVIWIFTFLYLTEPLDVNELTNIEQLIYLPIYGLVGGIAYFFMMPFQNWLCKNTTWTIGKELLFILCFSMLAFIIARGVYLYIIVSGEPNPYGVWYFFSSIYLPVIAVILPIVIGGRLALGKYREKSLEDQKIKIDGEGTYEGLHVQLNDIISIKADDNYIEVVFLDFGNVKRQLIRNKLSYIETLDTSLIRSHRSHIFNPFHFKQWKNKKGKLALLLSNDIEIPVSKTYVEHVKSVLES</sequence>
<dbReference type="SMART" id="SM00850">
    <property type="entry name" value="LytTR"/>
    <property type="match status" value="1"/>
</dbReference>
<dbReference type="GO" id="GO:0003677">
    <property type="term" value="F:DNA binding"/>
    <property type="evidence" value="ECO:0007669"/>
    <property type="project" value="InterPro"/>
</dbReference>
<feature type="transmembrane region" description="Helical" evidence="1">
    <location>
        <begin position="52"/>
        <end position="71"/>
    </location>
</feature>